<dbReference type="Gene3D" id="3.40.50.360">
    <property type="match status" value="1"/>
</dbReference>
<evidence type="ECO:0000256" key="4">
    <source>
        <dbReference type="ARBA" id="ARBA00022448"/>
    </source>
</evidence>
<comment type="similarity">
    <text evidence="3">Belongs to the flavodoxin family.</text>
</comment>
<evidence type="ECO:0000256" key="6">
    <source>
        <dbReference type="ARBA" id="ARBA00022643"/>
    </source>
</evidence>
<dbReference type="InterPro" id="IPR008254">
    <property type="entry name" value="Flavodoxin/NO_synth"/>
</dbReference>
<keyword evidence="5" id="KW-0285">Flavoprotein</keyword>
<evidence type="ECO:0000313" key="8">
    <source>
        <dbReference type="EMBL" id="KWZ84591.1"/>
    </source>
</evidence>
<dbReference type="PATRIC" id="fig|1398.22.peg.843"/>
<evidence type="ECO:0000256" key="1">
    <source>
        <dbReference type="ARBA" id="ARBA00001917"/>
    </source>
</evidence>
<comment type="function">
    <text evidence="2">Low-potential electron donor to a number of redox enzymes.</text>
</comment>
<dbReference type="InterPro" id="IPR029039">
    <property type="entry name" value="Flavoprotein-like_sf"/>
</dbReference>
<dbReference type="InterPro" id="IPR010088">
    <property type="entry name" value="RNR_flavodoxin"/>
</dbReference>
<dbReference type="EMBL" id="LRPN01000028">
    <property type="protein sequence ID" value="KWZ84591.1"/>
    <property type="molecule type" value="Genomic_DNA"/>
</dbReference>
<dbReference type="NCBIfam" id="NF006747">
    <property type="entry name" value="PRK09271.1"/>
    <property type="match status" value="1"/>
</dbReference>
<sequence>MRVVPKLKVLIAYLSYSGNTKETAELLASWCRARGMAVDMHEIGISPPFSPRDYDLILVGTFTWERGATPEEVKDFVLEIGWKPPNVAVFGTGETQFGGDDLFCLAARKLAKFYNSPWEPLKIEQSPRGSQEKEVEKWIEGVLEDVKRFAGKSENVGSGSPE</sequence>
<dbReference type="InterPro" id="IPR050619">
    <property type="entry name" value="Flavodoxin"/>
</dbReference>
<keyword evidence="4" id="KW-0813">Transport</keyword>
<evidence type="ECO:0000256" key="7">
    <source>
        <dbReference type="ARBA" id="ARBA00022982"/>
    </source>
</evidence>
<keyword evidence="6" id="KW-0288">FMN</keyword>
<dbReference type="PANTHER" id="PTHR42809:SF1">
    <property type="entry name" value="FLAVODOXIN 1"/>
    <property type="match status" value="1"/>
</dbReference>
<dbReference type="GO" id="GO:0010181">
    <property type="term" value="F:FMN binding"/>
    <property type="evidence" value="ECO:0007669"/>
    <property type="project" value="InterPro"/>
</dbReference>
<dbReference type="Proteomes" id="UP000070376">
    <property type="component" value="Unassembled WGS sequence"/>
</dbReference>
<dbReference type="SUPFAM" id="SSF52218">
    <property type="entry name" value="Flavoproteins"/>
    <property type="match status" value="1"/>
</dbReference>
<dbReference type="PROSITE" id="PS50902">
    <property type="entry name" value="FLAVODOXIN_LIKE"/>
    <property type="match status" value="1"/>
</dbReference>
<gene>
    <name evidence="8" type="ORF">HMPREF3213_00839</name>
</gene>
<dbReference type="Pfam" id="PF00258">
    <property type="entry name" value="Flavodoxin_1"/>
    <property type="match status" value="1"/>
</dbReference>
<accession>A0A133KY96</accession>
<keyword evidence="7" id="KW-0249">Electron transport</keyword>
<evidence type="ECO:0000313" key="9">
    <source>
        <dbReference type="Proteomes" id="UP000070376"/>
    </source>
</evidence>
<name>A0A133KY96_HEYCO</name>
<dbReference type="GO" id="GO:0016651">
    <property type="term" value="F:oxidoreductase activity, acting on NAD(P)H"/>
    <property type="evidence" value="ECO:0007669"/>
    <property type="project" value="UniProtKB-ARBA"/>
</dbReference>
<dbReference type="NCBIfam" id="TIGR01754">
    <property type="entry name" value="flav_RNR"/>
    <property type="match status" value="1"/>
</dbReference>
<proteinExistence type="inferred from homology"/>
<reference evidence="9" key="1">
    <citation type="submission" date="2016-01" db="EMBL/GenBank/DDBJ databases">
        <authorList>
            <person name="Mitreva M."/>
            <person name="Pepin K.H."/>
            <person name="Mihindukulasuriya K.A."/>
            <person name="Fulton R."/>
            <person name="Fronick C."/>
            <person name="O'Laughlin M."/>
            <person name="Miner T."/>
            <person name="Herter B."/>
            <person name="Rosa B.A."/>
            <person name="Cordes M."/>
            <person name="Tomlinson C."/>
            <person name="Wollam A."/>
            <person name="Palsikar V.B."/>
            <person name="Mardis E.R."/>
            <person name="Wilson R.K."/>
        </authorList>
    </citation>
    <scope>NUCLEOTIDE SEQUENCE [LARGE SCALE GENOMIC DNA]</scope>
    <source>
        <strain evidence="9">GED7749B</strain>
    </source>
</reference>
<comment type="caution">
    <text evidence="8">The sequence shown here is derived from an EMBL/GenBank/DDBJ whole genome shotgun (WGS) entry which is preliminary data.</text>
</comment>
<comment type="cofactor">
    <cofactor evidence="1">
        <name>FMN</name>
        <dbReference type="ChEBI" id="CHEBI:58210"/>
    </cofactor>
</comment>
<evidence type="ECO:0000256" key="5">
    <source>
        <dbReference type="ARBA" id="ARBA00022630"/>
    </source>
</evidence>
<organism evidence="8 9">
    <name type="scientific">Heyndrickxia coagulans</name>
    <name type="common">Weizmannia coagulans</name>
    <dbReference type="NCBI Taxonomy" id="1398"/>
    <lineage>
        <taxon>Bacteria</taxon>
        <taxon>Bacillati</taxon>
        <taxon>Bacillota</taxon>
        <taxon>Bacilli</taxon>
        <taxon>Bacillales</taxon>
        <taxon>Bacillaceae</taxon>
        <taxon>Heyndrickxia</taxon>
    </lineage>
</organism>
<evidence type="ECO:0000256" key="3">
    <source>
        <dbReference type="ARBA" id="ARBA00005267"/>
    </source>
</evidence>
<dbReference type="PANTHER" id="PTHR42809">
    <property type="entry name" value="FLAVODOXIN 2"/>
    <property type="match status" value="1"/>
</dbReference>
<protein>
    <submittedName>
        <fullName evidence="8">Putative ribonucleotide reductase-associated flavodoxin</fullName>
    </submittedName>
</protein>
<dbReference type="AlphaFoldDB" id="A0A133KY96"/>
<evidence type="ECO:0000256" key="2">
    <source>
        <dbReference type="ARBA" id="ARBA00003297"/>
    </source>
</evidence>